<protein>
    <submittedName>
        <fullName evidence="5">Putative DNA binding protein</fullName>
    </submittedName>
</protein>
<reference evidence="5 6" key="1">
    <citation type="submission" date="2021-03" db="EMBL/GenBank/DDBJ databases">
        <title>Genomic Encyclopedia of Type Strains, Phase IV (KMG-IV): sequencing the most valuable type-strain genomes for metagenomic binning, comparative biology and taxonomic classification.</title>
        <authorList>
            <person name="Goeker M."/>
        </authorList>
    </citation>
    <scope>NUCLEOTIDE SEQUENCE [LARGE SCALE GENOMIC DNA]</scope>
    <source>
        <strain evidence="5 6">DSM 12287</strain>
    </source>
</reference>
<dbReference type="EMBL" id="JAGGKE010000005">
    <property type="protein sequence ID" value="MBP1901869.1"/>
    <property type="molecule type" value="Genomic_DNA"/>
</dbReference>
<accession>A0A8J7R4L1</accession>
<dbReference type="Pfam" id="PF15915">
    <property type="entry name" value="BAT"/>
    <property type="match status" value="1"/>
</dbReference>
<proteinExistence type="predicted"/>
<gene>
    <name evidence="5" type="ORF">J2744_001547</name>
</gene>
<dbReference type="PANTHER" id="PTHR34236">
    <property type="entry name" value="DIMETHYL SULFOXIDE REDUCTASE TRANSCRIPTIONAL ACTIVATOR"/>
    <property type="match status" value="1"/>
</dbReference>
<comment type="caution">
    <text evidence="5">The sequence shown here is derived from an EMBL/GenBank/DDBJ whole genome shotgun (WGS) entry which is preliminary data.</text>
</comment>
<evidence type="ECO:0000259" key="4">
    <source>
        <dbReference type="Pfam" id="PF15915"/>
    </source>
</evidence>
<evidence type="ECO:0000256" key="1">
    <source>
        <dbReference type="ARBA" id="ARBA00023015"/>
    </source>
</evidence>
<dbReference type="Proteomes" id="UP000770586">
    <property type="component" value="Unassembled WGS sequence"/>
</dbReference>
<dbReference type="AlphaFoldDB" id="A0A8J7R4L1"/>
<dbReference type="Pfam" id="PF04967">
    <property type="entry name" value="HTH_10"/>
    <property type="match status" value="1"/>
</dbReference>
<dbReference type="InterPro" id="IPR007050">
    <property type="entry name" value="HTH_bacterioopsin"/>
</dbReference>
<organism evidence="5 6">
    <name type="scientific">Halorubrum trapanicum</name>
    <dbReference type="NCBI Taxonomy" id="29284"/>
    <lineage>
        <taxon>Archaea</taxon>
        <taxon>Methanobacteriati</taxon>
        <taxon>Methanobacteriota</taxon>
        <taxon>Stenosarchaea group</taxon>
        <taxon>Halobacteria</taxon>
        <taxon>Halobacteriales</taxon>
        <taxon>Haloferacaceae</taxon>
        <taxon>Halorubrum</taxon>
    </lineage>
</organism>
<evidence type="ECO:0000256" key="2">
    <source>
        <dbReference type="ARBA" id="ARBA00023163"/>
    </source>
</evidence>
<evidence type="ECO:0000313" key="6">
    <source>
        <dbReference type="Proteomes" id="UP000770586"/>
    </source>
</evidence>
<dbReference type="PANTHER" id="PTHR34236:SF1">
    <property type="entry name" value="DIMETHYL SULFOXIDE REDUCTASE TRANSCRIPTIONAL ACTIVATOR"/>
    <property type="match status" value="1"/>
</dbReference>
<name>A0A8J7R4L1_9EURY</name>
<keyword evidence="2" id="KW-0804">Transcription</keyword>
<feature type="domain" description="Bacterioopsin transcriptional activator GAF and HTH associated" evidence="4">
    <location>
        <begin position="6"/>
        <end position="144"/>
    </location>
</feature>
<keyword evidence="1" id="KW-0805">Transcription regulation</keyword>
<sequence length="234" mass="25902">MGLIAEFRMTSDRLPLVDVAAAAPEATVEFESVQARPSGAPTFIVRVAGGDPDAIEAAFADADSVTDHSLVVADGATRRYRCRPTGGPPADLELLADNGSIPDRVLATPSGWEERRWFADREEFDQFRTFCRANDYDLRLDRLVETDEGSEGRETGPFGIDDRSRPLEMTDAQREVLVTAHEMGYFDTPRTATLADVADELDVSSASLSERLRRAQNHLVAEFRRTTKIKPRTN</sequence>
<dbReference type="InterPro" id="IPR031803">
    <property type="entry name" value="BAT_GAF/HTH-assoc"/>
</dbReference>
<keyword evidence="6" id="KW-1185">Reference proteome</keyword>
<dbReference type="OrthoDB" id="202021at2157"/>
<dbReference type="RefSeq" id="WP_209546276.1">
    <property type="nucleotide sequence ID" value="NZ_BAAADX010000002.1"/>
</dbReference>
<evidence type="ECO:0000313" key="5">
    <source>
        <dbReference type="EMBL" id="MBP1901869.1"/>
    </source>
</evidence>
<feature type="domain" description="HTH bat-type" evidence="3">
    <location>
        <begin position="169"/>
        <end position="220"/>
    </location>
</feature>
<evidence type="ECO:0000259" key="3">
    <source>
        <dbReference type="Pfam" id="PF04967"/>
    </source>
</evidence>